<gene>
    <name evidence="2" type="ORF">AR1Y2_0440</name>
</gene>
<name>A0A4P8IDV3_9FIRM</name>
<dbReference type="AlphaFoldDB" id="A0A4P8IDV3"/>
<keyword evidence="1" id="KW-0472">Membrane</keyword>
<keyword evidence="3" id="KW-1185">Reference proteome</keyword>
<accession>A0A4P8IDV3</accession>
<keyword evidence="1" id="KW-1133">Transmembrane helix</keyword>
<proteinExistence type="predicted"/>
<reference evidence="2 3" key="1">
    <citation type="submission" date="2019-05" db="EMBL/GenBank/DDBJ databases">
        <title>Complete genome sequencing of Anaerostipes rhamnosivorans.</title>
        <authorList>
            <person name="Bui T.P.N."/>
            <person name="de Vos W.M."/>
        </authorList>
    </citation>
    <scope>NUCLEOTIDE SEQUENCE [LARGE SCALE GENOMIC DNA]</scope>
    <source>
        <strain evidence="2 3">1y2</strain>
    </source>
</reference>
<protein>
    <submittedName>
        <fullName evidence="2">Uncharacterized protein</fullName>
    </submittedName>
</protein>
<dbReference type="RefSeq" id="WP_175403569.1">
    <property type="nucleotide sequence ID" value="NZ_CP040058.1"/>
</dbReference>
<evidence type="ECO:0000313" key="3">
    <source>
        <dbReference type="Proteomes" id="UP000298653"/>
    </source>
</evidence>
<feature type="transmembrane region" description="Helical" evidence="1">
    <location>
        <begin position="12"/>
        <end position="32"/>
    </location>
</feature>
<sequence length="48" mass="5056">MKTIIEEYGNLILYVIAGAAVLGFLWAVIAAAGQFGTAFFDSISSVLC</sequence>
<evidence type="ECO:0000313" key="2">
    <source>
        <dbReference type="EMBL" id="QCP33894.1"/>
    </source>
</evidence>
<dbReference type="Proteomes" id="UP000298653">
    <property type="component" value="Chromosome"/>
</dbReference>
<keyword evidence="1" id="KW-0812">Transmembrane</keyword>
<dbReference type="KEGG" id="arf:AR1Y2_0440"/>
<evidence type="ECO:0000256" key="1">
    <source>
        <dbReference type="SAM" id="Phobius"/>
    </source>
</evidence>
<organism evidence="2 3">
    <name type="scientific">Anaerostipes rhamnosivorans</name>
    <dbReference type="NCBI Taxonomy" id="1229621"/>
    <lineage>
        <taxon>Bacteria</taxon>
        <taxon>Bacillati</taxon>
        <taxon>Bacillota</taxon>
        <taxon>Clostridia</taxon>
        <taxon>Lachnospirales</taxon>
        <taxon>Lachnospiraceae</taxon>
        <taxon>Anaerostipes</taxon>
    </lineage>
</organism>
<dbReference type="EMBL" id="CP040058">
    <property type="protein sequence ID" value="QCP33894.1"/>
    <property type="molecule type" value="Genomic_DNA"/>
</dbReference>